<feature type="region of interest" description="Disordered" evidence="4">
    <location>
        <begin position="517"/>
        <end position="557"/>
    </location>
</feature>
<dbReference type="InterPro" id="IPR001452">
    <property type="entry name" value="SH3_domain"/>
</dbReference>
<proteinExistence type="predicted"/>
<dbReference type="InterPro" id="IPR036028">
    <property type="entry name" value="SH3-like_dom_sf"/>
</dbReference>
<feature type="compositionally biased region" description="Acidic residues" evidence="4">
    <location>
        <begin position="547"/>
        <end position="557"/>
    </location>
</feature>
<dbReference type="PROSITE" id="PS50002">
    <property type="entry name" value="SH3"/>
    <property type="match status" value="1"/>
</dbReference>
<feature type="compositionally biased region" description="Polar residues" evidence="4">
    <location>
        <begin position="111"/>
        <end position="128"/>
    </location>
</feature>
<keyword evidence="2" id="KW-0597">Phosphoprotein</keyword>
<organism evidence="6 7">
    <name type="scientific">Branchiostoma floridae</name>
    <name type="common">Florida lancelet</name>
    <name type="synonym">Amphioxus</name>
    <dbReference type="NCBI Taxonomy" id="7739"/>
    <lineage>
        <taxon>Eukaryota</taxon>
        <taxon>Metazoa</taxon>
        <taxon>Chordata</taxon>
        <taxon>Cephalochordata</taxon>
        <taxon>Leptocardii</taxon>
        <taxon>Amphioxiformes</taxon>
        <taxon>Branchiostomatidae</taxon>
        <taxon>Branchiostoma</taxon>
    </lineage>
</organism>
<sequence length="557" mass="62874">MEDGDDIYDDPKSLQSNQTSVKAIAQMFAKQQVEPVKPAPQPIVPKKTWKPPVNTGGTATPIIMMKPPTTKKPDVASKPEPHPHKPAVPKRLPGPRGMKAGVGISMDELKQTIQKKSTGSHSDLTGSKPQVPRRSPQTAVSPTVPRIPPKHVNNSPKAAHDNERIPVPNQRASPTENNSEKGALQPLPPLEVLGEPPKKPARPPEVQLPEVHAEGQNRRSLPPPPTGPDEVFEEDEDGDMYEDVETARARLNKERQEASEEIQPMEDEEDVYEDTENRPPPLPSPRTPGLPMPSPVPSALHGMGLPATPRHEEPEPDNDETYDDICPNNQQRRNESEEEGEDEDLYEGLDEVQEQVSQLDRRMGTFSHLTSRLWGSNGQVSKGACGKSESTEDILDKDKKARKKDEKLRKEQERREQKEKEEREKREKKEQKRREKEEKEVKKKFKLRPDDRLEVLSKGRVLHGPDKTTKHDKMDLLVKEGELLTVVKMEDCPEGKWLARNEDGRYGYIVANSLEMDTHTGKSSSSSYLGVEEDDEGTYDDCRPREEEEEEDVYEEF</sequence>
<gene>
    <name evidence="7" type="primary">LOC118431404</name>
</gene>
<name>A0A9J7MD98_BRAFL</name>
<evidence type="ECO:0000256" key="3">
    <source>
        <dbReference type="PROSITE-ProRule" id="PRU00192"/>
    </source>
</evidence>
<dbReference type="RefSeq" id="XP_035698499.1">
    <property type="nucleotide sequence ID" value="XM_035842606.1"/>
</dbReference>
<reference evidence="6" key="1">
    <citation type="journal article" date="2020" name="Nat. Ecol. Evol.">
        <title>Deeply conserved synteny resolves early events in vertebrate evolution.</title>
        <authorList>
            <person name="Simakov O."/>
            <person name="Marletaz F."/>
            <person name="Yue J.X."/>
            <person name="O'Connell B."/>
            <person name="Jenkins J."/>
            <person name="Brandt A."/>
            <person name="Calef R."/>
            <person name="Tung C.H."/>
            <person name="Huang T.K."/>
            <person name="Schmutz J."/>
            <person name="Satoh N."/>
            <person name="Yu J.K."/>
            <person name="Putnam N.H."/>
            <person name="Green R.E."/>
            <person name="Rokhsar D.S."/>
        </authorList>
    </citation>
    <scope>NUCLEOTIDE SEQUENCE [LARGE SCALE GENOMIC DNA]</scope>
    <source>
        <strain evidence="6">S238N-H82</strain>
    </source>
</reference>
<evidence type="ECO:0000313" key="7">
    <source>
        <dbReference type="RefSeq" id="XP_035698499.1"/>
    </source>
</evidence>
<keyword evidence="6" id="KW-1185">Reference proteome</keyword>
<accession>A0A9J7MD98</accession>
<reference evidence="7" key="2">
    <citation type="submission" date="2025-08" db="UniProtKB">
        <authorList>
            <consortium name="RefSeq"/>
        </authorList>
    </citation>
    <scope>IDENTIFICATION</scope>
    <source>
        <strain evidence="7">S238N-H82</strain>
        <tissue evidence="7">Testes</tissue>
    </source>
</reference>
<feature type="compositionally biased region" description="Acidic residues" evidence="4">
    <location>
        <begin position="230"/>
        <end position="244"/>
    </location>
</feature>
<dbReference type="Proteomes" id="UP000001554">
    <property type="component" value="Chromosome 15"/>
</dbReference>
<dbReference type="SUPFAM" id="SSF50044">
    <property type="entry name" value="SH3-domain"/>
    <property type="match status" value="1"/>
</dbReference>
<dbReference type="PANTHER" id="PTHR16830:SF12">
    <property type="entry name" value="PDZ DOMAIN-CONTAINING PROTEIN"/>
    <property type="match status" value="1"/>
</dbReference>
<evidence type="ECO:0000256" key="4">
    <source>
        <dbReference type="SAM" id="MobiDB-lite"/>
    </source>
</evidence>
<dbReference type="GO" id="GO:0050852">
    <property type="term" value="P:T cell receptor signaling pathway"/>
    <property type="evidence" value="ECO:0000318"/>
    <property type="project" value="GO_Central"/>
</dbReference>
<dbReference type="GO" id="GO:0007229">
    <property type="term" value="P:integrin-mediated signaling pathway"/>
    <property type="evidence" value="ECO:0000318"/>
    <property type="project" value="GO_Central"/>
</dbReference>
<feature type="compositionally biased region" description="Basic and acidic residues" evidence="4">
    <location>
        <begin position="71"/>
        <end position="83"/>
    </location>
</feature>
<feature type="compositionally biased region" description="Pro residues" evidence="4">
    <location>
        <begin position="278"/>
        <end position="296"/>
    </location>
</feature>
<feature type="compositionally biased region" description="Basic and acidic residues" evidence="4">
    <location>
        <begin position="394"/>
        <end position="444"/>
    </location>
</feature>
<dbReference type="Gene3D" id="2.30.30.40">
    <property type="entry name" value="SH3 Domains"/>
    <property type="match status" value="1"/>
</dbReference>
<dbReference type="OMA" id="RAHFENE"/>
<dbReference type="GeneID" id="118431404"/>
<feature type="compositionally biased region" description="Acidic residues" evidence="4">
    <location>
        <begin position="336"/>
        <end position="353"/>
    </location>
</feature>
<dbReference type="AlphaFoldDB" id="A0A9J7MD98"/>
<protein>
    <submittedName>
        <fullName evidence="7">FYN-binding protein 1-like isoform X1</fullName>
    </submittedName>
</protein>
<keyword evidence="1 3" id="KW-0728">SH3 domain</keyword>
<feature type="domain" description="SH3" evidence="5">
    <location>
        <begin position="454"/>
        <end position="519"/>
    </location>
</feature>
<feature type="compositionally biased region" description="Polar residues" evidence="4">
    <location>
        <begin position="367"/>
        <end position="380"/>
    </location>
</feature>
<dbReference type="OrthoDB" id="5986624at2759"/>
<feature type="compositionally biased region" description="Acidic residues" evidence="4">
    <location>
        <begin position="259"/>
        <end position="274"/>
    </location>
</feature>
<feature type="region of interest" description="Disordered" evidence="4">
    <location>
        <begin position="32"/>
        <end position="444"/>
    </location>
</feature>
<dbReference type="InterPro" id="IPR043443">
    <property type="entry name" value="FYB1/2-like"/>
</dbReference>
<dbReference type="KEGG" id="bfo:118431404"/>
<dbReference type="InterPro" id="IPR029294">
    <property type="entry name" value="hSH3"/>
</dbReference>
<evidence type="ECO:0000259" key="5">
    <source>
        <dbReference type="PROSITE" id="PS50002"/>
    </source>
</evidence>
<dbReference type="PANTHER" id="PTHR16830">
    <property type="entry name" value="SH2 CONTAINING ADAPTOR PRAM-1 RELATED"/>
    <property type="match status" value="1"/>
</dbReference>
<evidence type="ECO:0000256" key="1">
    <source>
        <dbReference type="ARBA" id="ARBA00022443"/>
    </source>
</evidence>
<feature type="compositionally biased region" description="Basic and acidic residues" evidence="4">
    <location>
        <begin position="245"/>
        <end position="258"/>
    </location>
</feature>
<dbReference type="FunFam" id="2.30.30.40:FF:000307">
    <property type="entry name" value="Predicted protein"/>
    <property type="match status" value="1"/>
</dbReference>
<evidence type="ECO:0000313" key="6">
    <source>
        <dbReference type="Proteomes" id="UP000001554"/>
    </source>
</evidence>
<dbReference type="GO" id="GO:0072659">
    <property type="term" value="P:protein localization to plasma membrane"/>
    <property type="evidence" value="ECO:0000318"/>
    <property type="project" value="GO_Central"/>
</dbReference>
<dbReference type="Pfam" id="PF14603">
    <property type="entry name" value="hSH3"/>
    <property type="match status" value="1"/>
</dbReference>
<feature type="compositionally biased region" description="Acidic residues" evidence="4">
    <location>
        <begin position="314"/>
        <end position="323"/>
    </location>
</feature>
<evidence type="ECO:0000256" key="2">
    <source>
        <dbReference type="ARBA" id="ARBA00022553"/>
    </source>
</evidence>
<dbReference type="GO" id="GO:0005886">
    <property type="term" value="C:plasma membrane"/>
    <property type="evidence" value="ECO:0000318"/>
    <property type="project" value="GO_Central"/>
</dbReference>